<protein>
    <submittedName>
        <fullName evidence="1">Uncharacterized protein</fullName>
    </submittedName>
</protein>
<evidence type="ECO:0000313" key="2">
    <source>
        <dbReference type="Proteomes" id="UP001172386"/>
    </source>
</evidence>
<dbReference type="Proteomes" id="UP001172386">
    <property type="component" value="Unassembled WGS sequence"/>
</dbReference>
<proteinExistence type="predicted"/>
<gene>
    <name evidence="1" type="ORF">H2198_006643</name>
</gene>
<dbReference type="EMBL" id="JAPDRQ010000125">
    <property type="protein sequence ID" value="KAJ9654293.1"/>
    <property type="molecule type" value="Genomic_DNA"/>
</dbReference>
<evidence type="ECO:0000313" key="1">
    <source>
        <dbReference type="EMBL" id="KAJ9654293.1"/>
    </source>
</evidence>
<reference evidence="1" key="1">
    <citation type="submission" date="2022-10" db="EMBL/GenBank/DDBJ databases">
        <title>Culturing micro-colonial fungi from biological soil crusts in the Mojave desert and describing Neophaeococcomyces mojavensis, and introducing the new genera and species Taxawa tesnikishii.</title>
        <authorList>
            <person name="Kurbessoian T."/>
            <person name="Stajich J.E."/>
        </authorList>
    </citation>
    <scope>NUCLEOTIDE SEQUENCE</scope>
    <source>
        <strain evidence="1">JES_112</strain>
    </source>
</reference>
<comment type="caution">
    <text evidence="1">The sequence shown here is derived from an EMBL/GenBank/DDBJ whole genome shotgun (WGS) entry which is preliminary data.</text>
</comment>
<accession>A0ACC3A2I5</accession>
<organism evidence="1 2">
    <name type="scientific">Neophaeococcomyces mojaviensis</name>
    <dbReference type="NCBI Taxonomy" id="3383035"/>
    <lineage>
        <taxon>Eukaryota</taxon>
        <taxon>Fungi</taxon>
        <taxon>Dikarya</taxon>
        <taxon>Ascomycota</taxon>
        <taxon>Pezizomycotina</taxon>
        <taxon>Eurotiomycetes</taxon>
        <taxon>Chaetothyriomycetidae</taxon>
        <taxon>Chaetothyriales</taxon>
        <taxon>Chaetothyriales incertae sedis</taxon>
        <taxon>Neophaeococcomyces</taxon>
    </lineage>
</organism>
<keyword evidence="2" id="KW-1185">Reference proteome</keyword>
<sequence length="583" mass="65929">MSTRQPSEQSVTYRGDAPGAAVTPIPQLAHDSSSCLNRSKGCLGSATALKRDMPALDPATEVLESCLYPNQELGRLLQCYFNELETFYPCFDRSGYYRRLSQFFIENTTCKNGTTLIPTRPEYLSLAALTCGMACLGAYLGGANQEQMPDHYYASEAWKWHRESHRLLGQMPLWREKPNLDLLRLHLLEVVYMIILQRQGETSRLMAIAVDLAFALKLHNEEAWLELGTHEREHNRMLWWTICFMDRRVALPNGRPILIRAADFAVGLPIPESQLEWMSETSPEVLVSESNDRAIILQWPKPSVRSQAWFSYVLFTAKWSNLVARIWDKFFTPRPVLDNYAVVEDIAMTDVLLLQLRNELPANLLWDPVQLPSLMQLGDVDWNFRMRLIILEVINTLRIRVRIRKSTQRQIDEEVALMTHTGQQPLRTIDAIASDLMDAVALYLGARKRVRPWSTYGSILLVEVASHVLPLNQKLFAMPHYLTAGQRKAISSIMAAHNCLEGIDVKHAAYASEQLSALLQRVYDVSLSTIPASTSSGHQAPELTSDQRLDLTENYSKSFADDSGDGELQPDAWPSPGLDDALA</sequence>
<name>A0ACC3A2I5_9EURO</name>